<gene>
    <name evidence="2" type="ORF">SI859A1_02012</name>
</gene>
<name>Q1YN33_AURMS</name>
<comment type="caution">
    <text evidence="2">The sequence shown here is derived from an EMBL/GenBank/DDBJ whole genome shotgun (WGS) entry which is preliminary data.</text>
</comment>
<reference evidence="2 3" key="1">
    <citation type="journal article" date="2008" name="Appl. Environ. Microbiol.">
        <title>Genomic insights into Mn(II) oxidation by the marine alphaproteobacterium Aurantimonas sp. strain SI85-9A1.</title>
        <authorList>
            <person name="Dick G.J."/>
            <person name="Podell S."/>
            <person name="Johnson H.A."/>
            <person name="Rivera-Espinoza Y."/>
            <person name="Bernier-Latmani R."/>
            <person name="McCarthy J.K."/>
            <person name="Torpey J.W."/>
            <person name="Clement B.G."/>
            <person name="Gaasterland T."/>
            <person name="Tebo B.M."/>
        </authorList>
    </citation>
    <scope>NUCLEOTIDE SEQUENCE [LARGE SCALE GENOMIC DNA]</scope>
    <source>
        <strain evidence="2 3">SI85-9A1</strain>
    </source>
</reference>
<dbReference type="Proteomes" id="UP000000321">
    <property type="component" value="Unassembled WGS sequence"/>
</dbReference>
<evidence type="ECO:0000313" key="2">
    <source>
        <dbReference type="EMBL" id="EAS51198.1"/>
    </source>
</evidence>
<dbReference type="EMBL" id="AAPJ01000001">
    <property type="protein sequence ID" value="EAS51198.1"/>
    <property type="molecule type" value="Genomic_DNA"/>
</dbReference>
<evidence type="ECO:0000313" key="3">
    <source>
        <dbReference type="Proteomes" id="UP000000321"/>
    </source>
</evidence>
<sequence>MAAKVSPPRAKVNTPAGRSARNASSGEPGPTPARAPPATGQSWRGSILLHRNIALHYRTEGQYRTDVEAGSSESTIVENRGLVDDARHPAGPGADDRYVVLSAATAGMG</sequence>
<organism evidence="2 3">
    <name type="scientific">Aurantimonas manganoxydans (strain ATCC BAA-1229 / DSM 21871 / SI85-9A1)</name>
    <dbReference type="NCBI Taxonomy" id="287752"/>
    <lineage>
        <taxon>Bacteria</taxon>
        <taxon>Pseudomonadati</taxon>
        <taxon>Pseudomonadota</taxon>
        <taxon>Alphaproteobacteria</taxon>
        <taxon>Hyphomicrobiales</taxon>
        <taxon>Aurantimonadaceae</taxon>
        <taxon>Aurantimonas</taxon>
    </lineage>
</organism>
<dbReference type="HOGENOM" id="CLU_2180865_0_0_5"/>
<protein>
    <submittedName>
        <fullName evidence="2">Uncharacterized protein</fullName>
    </submittedName>
</protein>
<feature type="region of interest" description="Disordered" evidence="1">
    <location>
        <begin position="1"/>
        <end position="44"/>
    </location>
</feature>
<keyword evidence="3" id="KW-1185">Reference proteome</keyword>
<proteinExistence type="predicted"/>
<dbReference type="AlphaFoldDB" id="Q1YN33"/>
<accession>Q1YN33</accession>
<dbReference type="BioCyc" id="AURANTIMONAS:SI859A1_02012-MONOMER"/>
<evidence type="ECO:0000256" key="1">
    <source>
        <dbReference type="SAM" id="MobiDB-lite"/>
    </source>
</evidence>